<dbReference type="EMBL" id="JAPDRP010000028">
    <property type="protein sequence ID" value="KAJ9635096.1"/>
    <property type="molecule type" value="Genomic_DNA"/>
</dbReference>
<protein>
    <submittedName>
        <fullName evidence="1">Uncharacterized protein</fullName>
    </submittedName>
</protein>
<sequence>MAYTAFSKKHNCGNFAPWNWSPETRREHAAKEQQKELEKEQERLDEEHERNAPKMQYEAVKYPAAQGAGSPKLLARQDDQPTIHVVNGACLSEGRACVPEEVRPMDDLNRDDYVRVSDVRRNFYDWYAVYKKTYKSDSPDPPFRVRDVQTIHIITHECVEGDAVRCIAREVPVGSYLDGKDYVRLEDLAQLWGGELPTEDSDILQGPQRPQISGRLAARYARSGRGAAGPSKALARRQEMTVAQPNYDGYDIKCPFDGDQFFTAPNGEKFQTVCGWDYFGRDIKLAYTSSAELCATVCSETEDCLVTSYVPSTGACYMKSSLAPGVANSNIIGQKCVNCNGEQDPTSSSVVPSTYVITSTVEPSTITVTSTVVEPSTMTVTSTLADPTSSNSTVVTETVVVPSTVLVTSTEVVPASPVTSTITSTPASSSLVIATSAGYPVFERPELPVSTVVLPDPGVSTVVLQEPPVSTVVLQQPPVSTVVLENPPVSTVVLQEPPVSTIVLSDPPISTIVAPNPWSTAAETVTAPTNVFTTYVTTCSTSTAAPTLRRRNINQLRVAEAVITETVATPNAQETGTFGKAIDRIHGVEEAVREAGPAATAGYVTLAGVVAIMLFLILRAFRKSRREARGRGGREGCCRKVESGDRCLLYSWGRGRVEARPRLV</sequence>
<accession>A0ACC2YIH1</accession>
<comment type="caution">
    <text evidence="1">The sequence shown here is derived from an EMBL/GenBank/DDBJ whole genome shotgun (WGS) entry which is preliminary data.</text>
</comment>
<organism evidence="1 2">
    <name type="scientific">Coniosporium tulheliwenetii</name>
    <dbReference type="NCBI Taxonomy" id="3383036"/>
    <lineage>
        <taxon>Eukaryota</taxon>
        <taxon>Fungi</taxon>
        <taxon>Dikarya</taxon>
        <taxon>Ascomycota</taxon>
        <taxon>Pezizomycotina</taxon>
        <taxon>Dothideomycetes</taxon>
        <taxon>Dothideomycetes incertae sedis</taxon>
        <taxon>Coniosporium</taxon>
    </lineage>
</organism>
<gene>
    <name evidence="1" type="ORF">H2199_008582</name>
</gene>
<proteinExistence type="predicted"/>
<reference evidence="1" key="1">
    <citation type="submission" date="2022-10" db="EMBL/GenBank/DDBJ databases">
        <title>Culturing micro-colonial fungi from biological soil crusts in the Mojave desert and describing Neophaeococcomyces mojavensis, and introducing the new genera and species Taxawa tesnikishii.</title>
        <authorList>
            <person name="Kurbessoian T."/>
            <person name="Stajich J.E."/>
        </authorList>
    </citation>
    <scope>NUCLEOTIDE SEQUENCE</scope>
    <source>
        <strain evidence="1">JES_115</strain>
    </source>
</reference>
<dbReference type="Proteomes" id="UP001172680">
    <property type="component" value="Unassembled WGS sequence"/>
</dbReference>
<keyword evidence="2" id="KW-1185">Reference proteome</keyword>
<evidence type="ECO:0000313" key="2">
    <source>
        <dbReference type="Proteomes" id="UP001172680"/>
    </source>
</evidence>
<evidence type="ECO:0000313" key="1">
    <source>
        <dbReference type="EMBL" id="KAJ9635096.1"/>
    </source>
</evidence>
<name>A0ACC2YIH1_9PEZI</name>